<name>U4LCT4_PYROM</name>
<dbReference type="EMBL" id="HF936499">
    <property type="protein sequence ID" value="CCX16691.1"/>
    <property type="molecule type" value="Genomic_DNA"/>
</dbReference>
<evidence type="ECO:0000313" key="1">
    <source>
        <dbReference type="EMBL" id="CCX16691.1"/>
    </source>
</evidence>
<keyword evidence="2" id="KW-1185">Reference proteome</keyword>
<evidence type="ECO:0000313" key="2">
    <source>
        <dbReference type="Proteomes" id="UP000018144"/>
    </source>
</evidence>
<dbReference type="AlphaFoldDB" id="U4LCT4"/>
<dbReference type="STRING" id="1076935.U4LCT4"/>
<reference evidence="1 2" key="1">
    <citation type="journal article" date="2013" name="PLoS Genet.">
        <title>The genome and development-dependent transcriptomes of Pyronema confluens: a window into fungal evolution.</title>
        <authorList>
            <person name="Traeger S."/>
            <person name="Altegoer F."/>
            <person name="Freitag M."/>
            <person name="Gabaldon T."/>
            <person name="Kempken F."/>
            <person name="Kumar A."/>
            <person name="Marcet-Houben M."/>
            <person name="Poggeler S."/>
            <person name="Stajich J.E."/>
            <person name="Nowrousian M."/>
        </authorList>
    </citation>
    <scope>NUCLEOTIDE SEQUENCE [LARGE SCALE GENOMIC DNA]</scope>
    <source>
        <strain evidence="2">CBS 100304</strain>
        <tissue evidence="1">Vegetative mycelium</tissue>
    </source>
</reference>
<gene>
    <name evidence="1" type="ORF">PCON_03432</name>
</gene>
<accession>U4LCT4</accession>
<organism evidence="1 2">
    <name type="scientific">Pyronema omphalodes (strain CBS 100304)</name>
    <name type="common">Pyronema confluens</name>
    <dbReference type="NCBI Taxonomy" id="1076935"/>
    <lineage>
        <taxon>Eukaryota</taxon>
        <taxon>Fungi</taxon>
        <taxon>Dikarya</taxon>
        <taxon>Ascomycota</taxon>
        <taxon>Pezizomycotina</taxon>
        <taxon>Pezizomycetes</taxon>
        <taxon>Pezizales</taxon>
        <taxon>Pyronemataceae</taxon>
        <taxon>Pyronema</taxon>
    </lineage>
</organism>
<proteinExistence type="predicted"/>
<dbReference type="Proteomes" id="UP000018144">
    <property type="component" value="Unassembled WGS sequence"/>
</dbReference>
<sequence length="22" mass="2432">MFGIQSSLDLLVSHCCPDRRGP</sequence>
<protein>
    <submittedName>
        <fullName evidence="1">Uncharacterized protein</fullName>
    </submittedName>
</protein>